<dbReference type="SUPFAM" id="SSF48452">
    <property type="entry name" value="TPR-like"/>
    <property type="match status" value="1"/>
</dbReference>
<feature type="transmembrane region" description="Helical" evidence="1">
    <location>
        <begin position="546"/>
        <end position="570"/>
    </location>
</feature>
<keyword evidence="1" id="KW-1133">Transmembrane helix</keyword>
<sequence>MKDKIIFLWVVFILSTPSVTTAEAPAVIAETAVAEEIPVASVPAPEPAPTLSFEEILKSGQINTFKTDRGIERSDLAAGYLLLKAEEAIKRGDLAEAERIGEAAAAFSPASPAPHFFLSHLVWTSRKTDLPAMVNHYFTALQLTVNDFWFSHSIAGTFLILFFFAILLALLTFLLFSFFSYSPLWIHKIYEGSRGYFHPVSAGLFFAGILFIPFVFGLSILWFLSVSFLLFWGFYSRSEKGIAVVFLIAVGLSAWSLPLLLTFFTAKSPMLNQMVRNHQEDFFWSPPEIDLAEPDWRGAVIHASYQTQKGDYRRAEEIYQEALDERPGMVLNNLGNLAFYLKEYPRSIDLYRQALNAESGLVSAHYNMSLAYREMLSFEEGTREYEIAKALDNGRVEGYTRKSVQFPNFPLIDERFEKMDLWRQAVTPHPEQIAHAEKIWQGMAGKIPLRRSAVVALLLLFGLGISSFLFERFYDASFCALCHKAICNRCRRTLLSYHLCGQCGTQFKSIKKSDMALLESEEKKVPRRLFPFFLFPGGGHFAMKRAVVGFILLSLFYFFAGYLFFGEVLFSSTHWHLHSGRWIWGPVAMVFLYIASTLDLMRIWSNESWL</sequence>
<feature type="transmembrane region" description="Helical" evidence="1">
    <location>
        <begin position="158"/>
        <end position="181"/>
    </location>
</feature>
<feature type="signal peptide" evidence="2">
    <location>
        <begin position="1"/>
        <end position="22"/>
    </location>
</feature>
<protein>
    <recommendedName>
        <fullName evidence="5">Tetratricopeptide repeat protein</fullName>
    </recommendedName>
</protein>
<keyword evidence="1" id="KW-0472">Membrane</keyword>
<dbReference type="EMBL" id="VTOW01000003">
    <property type="protein sequence ID" value="NKE72428.1"/>
    <property type="molecule type" value="Genomic_DNA"/>
</dbReference>
<keyword evidence="2" id="KW-0732">Signal</keyword>
<dbReference type="Proteomes" id="UP000534783">
    <property type="component" value="Unassembled WGS sequence"/>
</dbReference>
<name>A0A7X6IC91_9BACT</name>
<accession>A0A7X6IC91</accession>
<gene>
    <name evidence="3" type="ORF">MNODULE_16880</name>
</gene>
<evidence type="ECO:0000256" key="1">
    <source>
        <dbReference type="SAM" id="Phobius"/>
    </source>
</evidence>
<feature type="transmembrane region" description="Helical" evidence="1">
    <location>
        <begin position="453"/>
        <end position="470"/>
    </location>
</feature>
<dbReference type="RefSeq" id="WP_168062055.1">
    <property type="nucleotide sequence ID" value="NZ_VTOW01000003.1"/>
</dbReference>
<dbReference type="SMART" id="SM00028">
    <property type="entry name" value="TPR"/>
    <property type="match status" value="3"/>
</dbReference>
<feature type="transmembrane region" description="Helical" evidence="1">
    <location>
        <begin position="202"/>
        <end position="235"/>
    </location>
</feature>
<reference evidence="3 4" key="1">
    <citation type="journal article" date="2020" name="Nature">
        <title>Bacterial chemolithoautotrophy via manganese oxidation.</title>
        <authorList>
            <person name="Yu H."/>
            <person name="Leadbetter J.R."/>
        </authorList>
    </citation>
    <scope>NUCLEOTIDE SEQUENCE [LARGE SCALE GENOMIC DNA]</scope>
    <source>
        <strain evidence="3 4">Mn-1</strain>
    </source>
</reference>
<dbReference type="InterPro" id="IPR019734">
    <property type="entry name" value="TPR_rpt"/>
</dbReference>
<comment type="caution">
    <text evidence="3">The sequence shown here is derived from an EMBL/GenBank/DDBJ whole genome shotgun (WGS) entry which is preliminary data.</text>
</comment>
<keyword evidence="1" id="KW-0812">Transmembrane</keyword>
<dbReference type="Gene3D" id="1.25.40.10">
    <property type="entry name" value="Tetratricopeptide repeat domain"/>
    <property type="match status" value="1"/>
</dbReference>
<feature type="chain" id="PRO_5030714937" description="Tetratricopeptide repeat protein" evidence="2">
    <location>
        <begin position="23"/>
        <end position="610"/>
    </location>
</feature>
<feature type="transmembrane region" description="Helical" evidence="1">
    <location>
        <begin position="582"/>
        <end position="604"/>
    </location>
</feature>
<feature type="transmembrane region" description="Helical" evidence="1">
    <location>
        <begin position="241"/>
        <end position="266"/>
    </location>
</feature>
<dbReference type="AlphaFoldDB" id="A0A7X6IC91"/>
<evidence type="ECO:0008006" key="5">
    <source>
        <dbReference type="Google" id="ProtNLM"/>
    </source>
</evidence>
<keyword evidence="4" id="KW-1185">Reference proteome</keyword>
<proteinExistence type="predicted"/>
<evidence type="ECO:0000313" key="3">
    <source>
        <dbReference type="EMBL" id="NKE72428.1"/>
    </source>
</evidence>
<dbReference type="InterPro" id="IPR011990">
    <property type="entry name" value="TPR-like_helical_dom_sf"/>
</dbReference>
<evidence type="ECO:0000313" key="4">
    <source>
        <dbReference type="Proteomes" id="UP000534783"/>
    </source>
</evidence>
<organism evidence="3 4">
    <name type="scientific">Candidatus Manganitrophus noduliformans</name>
    <dbReference type="NCBI Taxonomy" id="2606439"/>
    <lineage>
        <taxon>Bacteria</taxon>
        <taxon>Pseudomonadati</taxon>
        <taxon>Nitrospirota</taxon>
        <taxon>Nitrospiria</taxon>
        <taxon>Candidatus Troglogloeales</taxon>
        <taxon>Candidatus Manganitrophaceae</taxon>
        <taxon>Candidatus Manganitrophus</taxon>
    </lineage>
</organism>
<evidence type="ECO:0000256" key="2">
    <source>
        <dbReference type="SAM" id="SignalP"/>
    </source>
</evidence>